<dbReference type="EMBL" id="CP097330">
    <property type="protein sequence ID" value="URF03940.1"/>
    <property type="molecule type" value="Genomic_DNA"/>
</dbReference>
<reference evidence="1 3" key="1">
    <citation type="submission" date="2019-05" db="EMBL/GenBank/DDBJ databases">
        <title>Whole genome sequence analysis of Cupriavidus campinensis S14E4C strain.</title>
        <authorList>
            <person name="Abbaszade G."/>
            <person name="Szabo A."/>
            <person name="Toumi M."/>
            <person name="Toth E."/>
        </authorList>
    </citation>
    <scope>NUCLEOTIDE SEQUENCE [LARGE SCALE GENOMIC DNA]</scope>
    <source>
        <strain evidence="1 3">S14E4C</strain>
    </source>
</reference>
<dbReference type="RefSeq" id="WP_144200283.1">
    <property type="nucleotide sequence ID" value="NZ_CAJPVH010000006.1"/>
</dbReference>
<protein>
    <submittedName>
        <fullName evidence="2">DsrE family protein</fullName>
    </submittedName>
</protein>
<keyword evidence="3" id="KW-1185">Reference proteome</keyword>
<dbReference type="KEGG" id="ccam:M5D45_15820"/>
<reference evidence="2" key="2">
    <citation type="journal article" date="2022" name="Microbiol. Resour. Announc.">
        <title>Genome Sequence of Cupriavidus campinensis Strain G5, a Member of a Bacterial Consortium Capable of Polyethylene Degradation.</title>
        <authorList>
            <person name="Schneider B."/>
            <person name="Pfeiffer F."/>
            <person name="Dyall-Smith M."/>
            <person name="Kunte H.J."/>
        </authorList>
    </citation>
    <scope>NUCLEOTIDE SEQUENCE</scope>
    <source>
        <strain evidence="2">G5</strain>
    </source>
</reference>
<dbReference type="SUPFAM" id="SSF75169">
    <property type="entry name" value="DsrEFH-like"/>
    <property type="match status" value="1"/>
</dbReference>
<accession>A0AAE9I1M9</accession>
<gene>
    <name evidence="1" type="ORF">FGG12_20050</name>
    <name evidence="2" type="ORF">M5D45_15820</name>
</gene>
<dbReference type="Proteomes" id="UP001056132">
    <property type="component" value="Chromosome 1"/>
</dbReference>
<reference evidence="2" key="3">
    <citation type="submission" date="2022-05" db="EMBL/GenBank/DDBJ databases">
        <authorList>
            <person name="Kunte H.-J."/>
        </authorList>
    </citation>
    <scope>NUCLEOTIDE SEQUENCE</scope>
    <source>
        <strain evidence="2">G5</strain>
    </source>
</reference>
<dbReference type="EMBL" id="VCIZ01000013">
    <property type="protein sequence ID" value="TSP10765.1"/>
    <property type="molecule type" value="Genomic_DNA"/>
</dbReference>
<dbReference type="Proteomes" id="UP000318943">
    <property type="component" value="Unassembled WGS sequence"/>
</dbReference>
<name>A0AAE9I1M9_9BURK</name>
<organism evidence="2 4">
    <name type="scientific">Cupriavidus campinensis</name>
    <dbReference type="NCBI Taxonomy" id="151783"/>
    <lineage>
        <taxon>Bacteria</taxon>
        <taxon>Pseudomonadati</taxon>
        <taxon>Pseudomonadota</taxon>
        <taxon>Betaproteobacteria</taxon>
        <taxon>Burkholderiales</taxon>
        <taxon>Burkholderiaceae</taxon>
        <taxon>Cupriavidus</taxon>
    </lineage>
</organism>
<evidence type="ECO:0000313" key="1">
    <source>
        <dbReference type="EMBL" id="TSP10765.1"/>
    </source>
</evidence>
<evidence type="ECO:0000313" key="3">
    <source>
        <dbReference type="Proteomes" id="UP000318943"/>
    </source>
</evidence>
<dbReference type="AlphaFoldDB" id="A0AAE9I1M9"/>
<dbReference type="InterPro" id="IPR027396">
    <property type="entry name" value="DsrEFH-like"/>
</dbReference>
<evidence type="ECO:0000313" key="4">
    <source>
        <dbReference type="Proteomes" id="UP001056132"/>
    </source>
</evidence>
<sequence>MEATPTVTVLLIETHSPANPGGTECIRLAEALLKAGDSVQLHLMQDGATWLQQDPDTIRTLGRRHGGQLRITVDDVSLALRGVAATVSHGVATVIDADTLVRAICEPSTKTIWHS</sequence>
<proteinExistence type="predicted"/>
<evidence type="ECO:0000313" key="2">
    <source>
        <dbReference type="EMBL" id="URF03940.1"/>
    </source>
</evidence>